<dbReference type="WBParaSite" id="Hba_12344">
    <property type="protein sequence ID" value="Hba_12344"/>
    <property type="gene ID" value="Hba_12344"/>
</dbReference>
<name>A0A1I7X492_HETBA</name>
<accession>A0A1I7X492</accession>
<dbReference type="Proteomes" id="UP000095283">
    <property type="component" value="Unplaced"/>
</dbReference>
<keyword evidence="1" id="KW-1185">Reference proteome</keyword>
<reference evidence="2" key="1">
    <citation type="submission" date="2016-11" db="UniProtKB">
        <authorList>
            <consortium name="WormBaseParasite"/>
        </authorList>
    </citation>
    <scope>IDENTIFICATION</scope>
</reference>
<proteinExistence type="predicted"/>
<dbReference type="AlphaFoldDB" id="A0A1I7X492"/>
<sequence length="57" mass="6645">MNQDGGRIWVYSKEEARLSLEAEVRLDTVASQIELSEVGLRCRYLTHSRGYPWDVFL</sequence>
<evidence type="ECO:0000313" key="2">
    <source>
        <dbReference type="WBParaSite" id="Hba_12344"/>
    </source>
</evidence>
<organism evidence="1 2">
    <name type="scientific">Heterorhabditis bacteriophora</name>
    <name type="common">Entomopathogenic nematode worm</name>
    <dbReference type="NCBI Taxonomy" id="37862"/>
    <lineage>
        <taxon>Eukaryota</taxon>
        <taxon>Metazoa</taxon>
        <taxon>Ecdysozoa</taxon>
        <taxon>Nematoda</taxon>
        <taxon>Chromadorea</taxon>
        <taxon>Rhabditida</taxon>
        <taxon>Rhabditina</taxon>
        <taxon>Rhabditomorpha</taxon>
        <taxon>Strongyloidea</taxon>
        <taxon>Heterorhabditidae</taxon>
        <taxon>Heterorhabditis</taxon>
    </lineage>
</organism>
<protein>
    <submittedName>
        <fullName evidence="2">CS domain-containing protein</fullName>
    </submittedName>
</protein>
<evidence type="ECO:0000313" key="1">
    <source>
        <dbReference type="Proteomes" id="UP000095283"/>
    </source>
</evidence>